<feature type="domain" description="CHAT" evidence="7">
    <location>
        <begin position="482"/>
        <end position="741"/>
    </location>
</feature>
<dbReference type="PANTHER" id="PTHR46630">
    <property type="entry name" value="TETRATRICOPEPTIDE REPEAT PROTEIN 29"/>
    <property type="match status" value="1"/>
</dbReference>
<proteinExistence type="inferred from homology"/>
<dbReference type="GO" id="GO:0005737">
    <property type="term" value="C:cytoplasm"/>
    <property type="evidence" value="ECO:0007669"/>
    <property type="project" value="UniProtKB-SubCell"/>
</dbReference>
<feature type="region of interest" description="Disordered" evidence="6">
    <location>
        <begin position="1651"/>
        <end position="1677"/>
    </location>
</feature>
<organism evidence="9 10">
    <name type="scientific">Actinoplanes lobatus</name>
    <dbReference type="NCBI Taxonomy" id="113568"/>
    <lineage>
        <taxon>Bacteria</taxon>
        <taxon>Bacillati</taxon>
        <taxon>Actinomycetota</taxon>
        <taxon>Actinomycetes</taxon>
        <taxon>Micromonosporales</taxon>
        <taxon>Micromonosporaceae</taxon>
        <taxon>Actinoplanes</taxon>
    </lineage>
</organism>
<dbReference type="Pfam" id="PF12770">
    <property type="entry name" value="CHAT"/>
    <property type="match status" value="1"/>
</dbReference>
<comment type="similarity">
    <text evidence="5">Belongs to the Rap family.</text>
</comment>
<dbReference type="SUPFAM" id="SSF48452">
    <property type="entry name" value="TPR-like"/>
    <property type="match status" value="1"/>
</dbReference>
<reference evidence="8 11" key="2">
    <citation type="submission" date="2021-01" db="EMBL/GenBank/DDBJ databases">
        <title>Whole genome shotgun sequence of Actinoplanes lobatus NBRC 12513.</title>
        <authorList>
            <person name="Komaki H."/>
            <person name="Tamura T."/>
        </authorList>
    </citation>
    <scope>NUCLEOTIDE SEQUENCE [LARGE SCALE GENOMIC DNA]</scope>
    <source>
        <strain evidence="8 11">NBRC 12513</strain>
    </source>
</reference>
<dbReference type="SMART" id="SM00028">
    <property type="entry name" value="TPR"/>
    <property type="match status" value="6"/>
</dbReference>
<dbReference type="InterPro" id="IPR019734">
    <property type="entry name" value="TPR_rpt"/>
</dbReference>
<feature type="compositionally biased region" description="Basic and acidic residues" evidence="6">
    <location>
        <begin position="1663"/>
        <end position="1677"/>
    </location>
</feature>
<dbReference type="PANTHER" id="PTHR46630:SF1">
    <property type="entry name" value="TETRATRICOPEPTIDE REPEAT PROTEIN 29"/>
    <property type="match status" value="1"/>
</dbReference>
<keyword evidence="2" id="KW-0963">Cytoplasm</keyword>
<name>A0A7W7MJ33_9ACTN</name>
<dbReference type="InterPro" id="IPR024983">
    <property type="entry name" value="CHAT_dom"/>
</dbReference>
<protein>
    <submittedName>
        <fullName evidence="9">Tetratricopeptide (TPR) repeat protein</fullName>
    </submittedName>
</protein>
<evidence type="ECO:0000256" key="2">
    <source>
        <dbReference type="ARBA" id="ARBA00022490"/>
    </source>
</evidence>
<dbReference type="Proteomes" id="UP000631312">
    <property type="component" value="Unassembled WGS sequence"/>
</dbReference>
<evidence type="ECO:0000313" key="10">
    <source>
        <dbReference type="Proteomes" id="UP000590511"/>
    </source>
</evidence>
<dbReference type="InterPro" id="IPR011990">
    <property type="entry name" value="TPR-like_helical_dom_sf"/>
</dbReference>
<dbReference type="EMBL" id="JACHNC010000001">
    <property type="protein sequence ID" value="MBB4751981.1"/>
    <property type="molecule type" value="Genomic_DNA"/>
</dbReference>
<keyword evidence="11" id="KW-1185">Reference proteome</keyword>
<dbReference type="Gene3D" id="3.40.50.1460">
    <property type="match status" value="1"/>
</dbReference>
<comment type="caution">
    <text evidence="9">The sequence shown here is derived from an EMBL/GenBank/DDBJ whole genome shotgun (WGS) entry which is preliminary data.</text>
</comment>
<reference evidence="9 10" key="1">
    <citation type="submission" date="2020-08" db="EMBL/GenBank/DDBJ databases">
        <title>Sequencing the genomes of 1000 actinobacteria strains.</title>
        <authorList>
            <person name="Klenk H.-P."/>
        </authorList>
    </citation>
    <scope>NUCLEOTIDE SEQUENCE [LARGE SCALE GENOMIC DNA]</scope>
    <source>
        <strain evidence="9 10">DSM 43150</strain>
    </source>
</reference>
<accession>A0A7W7MJ33</accession>
<dbReference type="Pfam" id="PF13424">
    <property type="entry name" value="TPR_12"/>
    <property type="match status" value="1"/>
</dbReference>
<comment type="subcellular location">
    <subcellularLocation>
        <location evidence="1">Cytoplasm</location>
    </subcellularLocation>
</comment>
<keyword evidence="4" id="KW-0802">TPR repeat</keyword>
<evidence type="ECO:0000256" key="4">
    <source>
        <dbReference type="ARBA" id="ARBA00022803"/>
    </source>
</evidence>
<evidence type="ECO:0000313" key="9">
    <source>
        <dbReference type="EMBL" id="MBB4751981.1"/>
    </source>
</evidence>
<keyword evidence="3" id="KW-0677">Repeat</keyword>
<dbReference type="Gene3D" id="1.25.40.10">
    <property type="entry name" value="Tetratricopeptide repeat domain"/>
    <property type="match status" value="2"/>
</dbReference>
<evidence type="ECO:0000256" key="1">
    <source>
        <dbReference type="ARBA" id="ARBA00004496"/>
    </source>
</evidence>
<evidence type="ECO:0000313" key="8">
    <source>
        <dbReference type="EMBL" id="GIE44292.1"/>
    </source>
</evidence>
<evidence type="ECO:0000256" key="3">
    <source>
        <dbReference type="ARBA" id="ARBA00022737"/>
    </source>
</evidence>
<dbReference type="EMBL" id="BOMP01000124">
    <property type="protein sequence ID" value="GIE44292.1"/>
    <property type="molecule type" value="Genomic_DNA"/>
</dbReference>
<evidence type="ECO:0000256" key="5">
    <source>
        <dbReference type="ARBA" id="ARBA00038253"/>
    </source>
</evidence>
<sequence length="1677" mass="180377">MSALRILIDRYCAQTDAIDPGQRIEQFADRAEYEPQDAWLAWLEAKRAERATRPELASAWVRLAGRCLREHPDPICDLELVTLDAQVHNWLDEPREAIGFADEAWRRWLEFAGAPLTEDVVPSMRLLLDVLSRPHEPPELSDADLYVSWMSDRLAPEFEQSARLAMSLYGDLHAVAEAQAVADAHAAWAERWLPHEEQLAAVLGAMALTLGDVYARCGDASRALTVFGDALDRIGKSPLPGGELTAAQLRFNRANQLARLRRWAEAEAGYAAASGELSRLGEREAVLRVRYAVAHLRHLRGTLDPRLDELAEPAADYEDELRAADSAPDEINARQGLDRVYRLWCRVLADRFEARNARDVQMFLLLIFALKEEEGKIAGLWRRLADHPDATVLSEISVLVDRIRARPGSVLLILEQAADALLIVTFAGGDGPWHERVQVATVDRAGVTPFEDLIRAAEGMASALSDRVLPVVAAADDAFVDVCRRAWTALPERVRADLAAADTVLLNVDFQTDLDLFPVELLHDGVTYLGLRACVVQAPSLRDMNALLGENEVNAAATGSAVIVRADDELPHADEEVVVVEGAVEALGARPRRLASPDRRELLDTLDGGADLLHYVGHGLADKVGEELPLGPGRSVSARDIAALRGAPAPVTVLSACLTGRGRQLRTGEQQGFATTLLRAGAPAVLAAKYLLPDHITQAFWSYLYYFAGESPVERAALQTRQALAAKGHHPAAWSCFVLFGRPGVSIRAPHRQAARTWTSHVFRYLATGTAAAFDQARAALGRDDRLTVAQRDHLDADLVALRDGDGDRFDGDTVDGLDQYAEAMIAAAVVHAFGVLRTGDGRPEQDVHAAMGTLVATEPLLCDTYLLLAGIREIDRRLTTYICQEGRGRLLGAARRLRWLSADEDLEMVRDAIGEMAERVRGSLFFDVGSVAGVDAQTYRDADAGDRQAQKRMLHSLLVRRADPRALLSGDWTRWLLRTIGAGTHQAMADAAGAIDQAGRDLRITPERQRALVTLIEQFSGPGEVDPGTAAAVTAAFDGTAEARVIDLFLRFDTVTSGETEVSPDELREAAGIADELGAAGAAAYFRAVWAQRAATGDGLPFAALGEARTALAAYTSLVATDAAYRKKRAMTALLVAQLAAATGDGDLAAEAVRIGVADVDAGSVSSAVNVLVMQGDVAGARALAEKVGGRQPVGPAPVFPDDPEAISEQGSQRMHDGDLAGAVEWLSEARRRFEASGHPERCCGLLGDLAVVLRRLGNRAAAVRTYQEAIALCGRVGDHANLSRWSQNLALLYVESGARDDARTLLEQGRQAAERSGNSYQVSAALGNLGQFHAEGQEYAEAAGYLDEAIALAGAPQLAAILRRNRAEVTRRWVGALADEGDVTSAERVLASADERVAPTDDDETRQVLAWAWLRLAAAQSEHHRADQAAESAGRAAALFAEAGDQESADLARQAGDEVRSRVRLVAGDAGDPEAVRQRVTAAVTEGDVEAELDARTELALTLLPSGSPEAREALDVALALAGRAGSRRHELNLTVNAAPYLLTGGDAHSALAVARRASQLAGSEPNVFGVVAVLHLAQVFDEGFGEQWKALELYRRACRALATLSATDAGQVVRAEEASLLRGAQLAMLLGDAGEALRMWAVWDPEAAAAATDPGGGQERSWERGDPDESRGVR</sequence>
<gene>
    <name evidence="8" type="ORF">Alo02nite_71900</name>
    <name evidence="9" type="ORF">BJ964_006142</name>
</gene>
<dbReference type="InterPro" id="IPR051476">
    <property type="entry name" value="Bac_ResReg_Asp_Phosphatase"/>
</dbReference>
<dbReference type="RefSeq" id="WP_188123922.1">
    <property type="nucleotide sequence ID" value="NZ_BOMP01000124.1"/>
</dbReference>
<evidence type="ECO:0000313" key="11">
    <source>
        <dbReference type="Proteomes" id="UP000631312"/>
    </source>
</evidence>
<evidence type="ECO:0000256" key="6">
    <source>
        <dbReference type="SAM" id="MobiDB-lite"/>
    </source>
</evidence>
<evidence type="ECO:0000259" key="7">
    <source>
        <dbReference type="Pfam" id="PF12770"/>
    </source>
</evidence>
<dbReference type="Proteomes" id="UP000590511">
    <property type="component" value="Unassembled WGS sequence"/>
</dbReference>